<evidence type="ECO:0008006" key="4">
    <source>
        <dbReference type="Google" id="ProtNLM"/>
    </source>
</evidence>
<feature type="transmembrane region" description="Helical" evidence="2">
    <location>
        <begin position="21"/>
        <end position="48"/>
    </location>
</feature>
<feature type="compositionally biased region" description="Basic and acidic residues" evidence="1">
    <location>
        <begin position="596"/>
        <end position="605"/>
    </location>
</feature>
<feature type="compositionally biased region" description="Polar residues" evidence="1">
    <location>
        <begin position="617"/>
        <end position="626"/>
    </location>
</feature>
<keyword evidence="2" id="KW-0472">Membrane</keyword>
<accession>A0A7S3T1Q9</accession>
<keyword evidence="2" id="KW-0812">Transmembrane</keyword>
<dbReference type="EMBL" id="HBIR01038481">
    <property type="protein sequence ID" value="CAE0570155.1"/>
    <property type="molecule type" value="Transcribed_RNA"/>
</dbReference>
<proteinExistence type="predicted"/>
<protein>
    <recommendedName>
        <fullName evidence="4">Nucleotide-diphospho-sugar transferase domain-containing protein</fullName>
    </recommendedName>
</protein>
<sequence length="682" mass="74180">MAEASLGQQPAAVRPWDVGRWFLYMGLTRILAAFAAATTPPLVLLFWYESQSEGSSPPPLPSPPSPPPPLPSPMPPPQRLHRQEQRRPSIPRPTLEFCARPLARLEDGLGRRLSEPWSAELTAAVATVAVGEESSELASMLRQSLRTAGKWGGAFRVQNESNSRPFDPELVRGKFRFALLKADAMRESFKANFKRVLFMDADFLVTRSLRGSPIAPLLDPSSGAWDPRCDIYVQRASSRRNSLNTGLMITDRFKSRSVLGDWERAMRTGRFNDELMDQDAFDFITGVKRFRNSTKWGRHSICYLPNDVRYVVDDWRLDAERLVPALLMQQLACTFYHFKASPPKSPSALTGKQLMRDACERAVWPCEARPGHGTQAVQKAQAEARAARDGARSALEAAKAALGRAESDLANSEAALVVATAAAEARLSAAAAARATAAASHLWGGLVLTAWCVAAVILLCAAAAGRRTLYAESSPPLTSPKIRRVSTEWMQPLDAVEFDPASSARVLVEQTAAGTQHAIDTPTSELSTSSEGPGHSRGPSDELQLPGAAGGHRRKGSQGDMMSWSCVPSSSRSHSRGPCGDVLTVHGGGVSPAGDSSREHSRGPSDELLPARHRSKNSAGSGASSEWLQELRAAHVHRHSRRNSRDLGAPVAAEWLQPLKEMLEHDDLVQPGENYRRAIEST</sequence>
<evidence type="ECO:0000256" key="1">
    <source>
        <dbReference type="SAM" id="MobiDB-lite"/>
    </source>
</evidence>
<feature type="region of interest" description="Disordered" evidence="1">
    <location>
        <begin position="514"/>
        <end position="626"/>
    </location>
</feature>
<evidence type="ECO:0000256" key="2">
    <source>
        <dbReference type="SAM" id="Phobius"/>
    </source>
</evidence>
<reference evidence="3" key="1">
    <citation type="submission" date="2021-01" db="EMBL/GenBank/DDBJ databases">
        <authorList>
            <person name="Corre E."/>
            <person name="Pelletier E."/>
            <person name="Niang G."/>
            <person name="Scheremetjew M."/>
            <person name="Finn R."/>
            <person name="Kale V."/>
            <person name="Holt S."/>
            <person name="Cochrane G."/>
            <person name="Meng A."/>
            <person name="Brown T."/>
            <person name="Cohen L."/>
        </authorList>
    </citation>
    <scope>NUCLEOTIDE SEQUENCE</scope>
    <source>
        <strain evidence="3">379</strain>
    </source>
</reference>
<gene>
    <name evidence="3" type="ORF">EHUX00137_LOCUS30032</name>
</gene>
<keyword evidence="2" id="KW-1133">Transmembrane helix</keyword>
<feature type="compositionally biased region" description="Polar residues" evidence="1">
    <location>
        <begin position="521"/>
        <end position="531"/>
    </location>
</feature>
<dbReference type="AlphaFoldDB" id="A0A7S3T1Q9"/>
<feature type="compositionally biased region" description="Low complexity" evidence="1">
    <location>
        <begin position="563"/>
        <end position="572"/>
    </location>
</feature>
<organism evidence="3">
    <name type="scientific">Emiliania huxleyi</name>
    <name type="common">Coccolithophore</name>
    <name type="synonym">Pontosphaera huxleyi</name>
    <dbReference type="NCBI Taxonomy" id="2903"/>
    <lineage>
        <taxon>Eukaryota</taxon>
        <taxon>Haptista</taxon>
        <taxon>Haptophyta</taxon>
        <taxon>Prymnesiophyceae</taxon>
        <taxon>Isochrysidales</taxon>
        <taxon>Noelaerhabdaceae</taxon>
        <taxon>Emiliania</taxon>
    </lineage>
</organism>
<evidence type="ECO:0000313" key="3">
    <source>
        <dbReference type="EMBL" id="CAE0570155.1"/>
    </source>
</evidence>
<feature type="compositionally biased region" description="Pro residues" evidence="1">
    <location>
        <begin position="56"/>
        <end position="78"/>
    </location>
</feature>
<name>A0A7S3T1Q9_EMIHU</name>
<feature type="region of interest" description="Disordered" evidence="1">
    <location>
        <begin position="54"/>
        <end position="93"/>
    </location>
</feature>